<keyword evidence="4" id="KW-1185">Reference proteome</keyword>
<evidence type="ECO:0000256" key="2">
    <source>
        <dbReference type="SAM" id="Phobius"/>
    </source>
</evidence>
<evidence type="ECO:0000313" key="4">
    <source>
        <dbReference type="Proteomes" id="UP000324233"/>
    </source>
</evidence>
<dbReference type="EMBL" id="CP042997">
    <property type="protein sequence ID" value="QEH32594.1"/>
    <property type="molecule type" value="Genomic_DNA"/>
</dbReference>
<dbReference type="Gene3D" id="1.50.10.20">
    <property type="match status" value="2"/>
</dbReference>
<dbReference type="KEGG" id="agv:OJF2_10730"/>
<proteinExistence type="predicted"/>
<feature type="transmembrane region" description="Helical" evidence="2">
    <location>
        <begin position="36"/>
        <end position="58"/>
    </location>
</feature>
<protein>
    <recommendedName>
        <fullName evidence="5">Prenyltransferase and squalene oxidase repeat protein</fullName>
    </recommendedName>
</protein>
<accession>A0A5B9VWY7</accession>
<dbReference type="Proteomes" id="UP000324233">
    <property type="component" value="Chromosome"/>
</dbReference>
<evidence type="ECO:0000256" key="1">
    <source>
        <dbReference type="SAM" id="MobiDB-lite"/>
    </source>
</evidence>
<evidence type="ECO:0000313" key="3">
    <source>
        <dbReference type="EMBL" id="QEH32594.1"/>
    </source>
</evidence>
<name>A0A5B9VWY7_9BACT</name>
<keyword evidence="2" id="KW-0472">Membrane</keyword>
<reference evidence="3 4" key="1">
    <citation type="submission" date="2019-08" db="EMBL/GenBank/DDBJ databases">
        <title>Deep-cultivation of Planctomycetes and their phenomic and genomic characterization uncovers novel biology.</title>
        <authorList>
            <person name="Wiegand S."/>
            <person name="Jogler M."/>
            <person name="Boedeker C."/>
            <person name="Pinto D."/>
            <person name="Vollmers J."/>
            <person name="Rivas-Marin E."/>
            <person name="Kohn T."/>
            <person name="Peeters S.H."/>
            <person name="Heuer A."/>
            <person name="Rast P."/>
            <person name="Oberbeckmann S."/>
            <person name="Bunk B."/>
            <person name="Jeske O."/>
            <person name="Meyerdierks A."/>
            <person name="Storesund J.E."/>
            <person name="Kallscheuer N."/>
            <person name="Luecker S."/>
            <person name="Lage O.M."/>
            <person name="Pohl T."/>
            <person name="Merkel B.J."/>
            <person name="Hornburger P."/>
            <person name="Mueller R.-W."/>
            <person name="Bruemmer F."/>
            <person name="Labrenz M."/>
            <person name="Spormann A.M."/>
            <person name="Op den Camp H."/>
            <person name="Overmann J."/>
            <person name="Amann R."/>
            <person name="Jetten M.S.M."/>
            <person name="Mascher T."/>
            <person name="Medema M.H."/>
            <person name="Devos D.P."/>
            <person name="Kaster A.-K."/>
            <person name="Ovreas L."/>
            <person name="Rohde M."/>
            <person name="Galperin M.Y."/>
            <person name="Jogler C."/>
        </authorList>
    </citation>
    <scope>NUCLEOTIDE SEQUENCE [LARGE SCALE GENOMIC DNA]</scope>
    <source>
        <strain evidence="3 4">OJF2</strain>
    </source>
</reference>
<dbReference type="SUPFAM" id="SSF48239">
    <property type="entry name" value="Terpenoid cyclases/Protein prenyltransferases"/>
    <property type="match status" value="1"/>
</dbReference>
<evidence type="ECO:0008006" key="5">
    <source>
        <dbReference type="Google" id="ProtNLM"/>
    </source>
</evidence>
<dbReference type="InterPro" id="IPR008930">
    <property type="entry name" value="Terpenoid_cyclase/PrenylTrfase"/>
</dbReference>
<keyword evidence="2" id="KW-1133">Transmembrane helix</keyword>
<dbReference type="AlphaFoldDB" id="A0A5B9VWY7"/>
<gene>
    <name evidence="3" type="ORF">OJF2_10730</name>
</gene>
<sequence>MIRDDRTHDDRSGGPSPVGAGDHGVGPAPPPRSRSAAWAFAAALLVGLLMLPASPAWAQPSLPGARFGEVVPRDVREMYDRGIQYLASTQNEKGEWPGNTYEEGPGPVGLGLLVFLASGEDPNYGLYSNHVRRSLRNLITAQDAGTGIMGQSMYHHGFAMLALAESYGAVDERNLWPDGKAPRSVGQALELAVRAAVTSQKKNSLGGWRYSPDANDADTSVSGAVLVGLLAARNAGIEVPDAAIDRAVAYYKSMTSPSGQVAYSGGMGGFDESIARISIATLIYSVSRRKDMPEFKSALNYLRGRLEQQAAQQWAEYARYYEAQALFQGDLAAWEKWNNLLVRQLKQAQRPDGSFQGQLGQGLSTSFDLLALALNFRFLPIYER</sequence>
<keyword evidence="2" id="KW-0812">Transmembrane</keyword>
<feature type="region of interest" description="Disordered" evidence="1">
    <location>
        <begin position="1"/>
        <end position="32"/>
    </location>
</feature>
<organism evidence="3 4">
    <name type="scientific">Aquisphaera giovannonii</name>
    <dbReference type="NCBI Taxonomy" id="406548"/>
    <lineage>
        <taxon>Bacteria</taxon>
        <taxon>Pseudomonadati</taxon>
        <taxon>Planctomycetota</taxon>
        <taxon>Planctomycetia</taxon>
        <taxon>Isosphaerales</taxon>
        <taxon>Isosphaeraceae</taxon>
        <taxon>Aquisphaera</taxon>
    </lineage>
</organism>
<feature type="compositionally biased region" description="Basic and acidic residues" evidence="1">
    <location>
        <begin position="1"/>
        <end position="12"/>
    </location>
</feature>